<dbReference type="EMBL" id="KZ502486">
    <property type="protein sequence ID" value="PKU77888.1"/>
    <property type="molecule type" value="Genomic_DNA"/>
</dbReference>
<organism evidence="1 2">
    <name type="scientific">Dendrobium catenatum</name>
    <dbReference type="NCBI Taxonomy" id="906689"/>
    <lineage>
        <taxon>Eukaryota</taxon>
        <taxon>Viridiplantae</taxon>
        <taxon>Streptophyta</taxon>
        <taxon>Embryophyta</taxon>
        <taxon>Tracheophyta</taxon>
        <taxon>Spermatophyta</taxon>
        <taxon>Magnoliopsida</taxon>
        <taxon>Liliopsida</taxon>
        <taxon>Asparagales</taxon>
        <taxon>Orchidaceae</taxon>
        <taxon>Epidendroideae</taxon>
        <taxon>Malaxideae</taxon>
        <taxon>Dendrobiinae</taxon>
        <taxon>Dendrobium</taxon>
    </lineage>
</organism>
<evidence type="ECO:0000313" key="2">
    <source>
        <dbReference type="Proteomes" id="UP000233837"/>
    </source>
</evidence>
<proteinExistence type="predicted"/>
<evidence type="ECO:0000313" key="1">
    <source>
        <dbReference type="EMBL" id="PKU77888.1"/>
    </source>
</evidence>
<protein>
    <recommendedName>
        <fullName evidence="3">Retrotransposon gag domain-containing protein</fullName>
    </recommendedName>
</protein>
<accession>A0A2I0WQF2</accession>
<name>A0A2I0WQF2_9ASPA</name>
<dbReference type="Proteomes" id="UP000233837">
    <property type="component" value="Unassembled WGS sequence"/>
</dbReference>
<evidence type="ECO:0008006" key="3">
    <source>
        <dbReference type="Google" id="ProtNLM"/>
    </source>
</evidence>
<gene>
    <name evidence="1" type="ORF">MA16_Dca005720</name>
</gene>
<sequence>MFICGRGKEDYLTGEVLIPPQTDPLYRKWKAMIHQIISRLINSMNIEVCENFLLYEMAQEICEAIKETYSSSDNTSKLFAIETILHDYRQGDLTISQYFNTLTCCWKQLDMFEQYQWKCLEDHVLHRKIIEAKRIFKFLIGLNKNLDGVRGRIMRTKPLPKLREAFSKVRSEERRRKVILGGLQGSSKVEEGNALTVRSNRNPSHVENRHRKKGGRPWFDHYVKLGHTKETLED</sequence>
<dbReference type="PANTHER" id="PTHR34222:SF91">
    <property type="match status" value="1"/>
</dbReference>
<reference evidence="1 2" key="2">
    <citation type="journal article" date="2017" name="Nature">
        <title>The Apostasia genome and the evolution of orchids.</title>
        <authorList>
            <person name="Zhang G.Q."/>
            <person name="Liu K.W."/>
            <person name="Li Z."/>
            <person name="Lohaus R."/>
            <person name="Hsiao Y.Y."/>
            <person name="Niu S.C."/>
            <person name="Wang J.Y."/>
            <person name="Lin Y.C."/>
            <person name="Xu Q."/>
            <person name="Chen L.J."/>
            <person name="Yoshida K."/>
            <person name="Fujiwara S."/>
            <person name="Wang Z.W."/>
            <person name="Zhang Y.Q."/>
            <person name="Mitsuda N."/>
            <person name="Wang M."/>
            <person name="Liu G.H."/>
            <person name="Pecoraro L."/>
            <person name="Huang H.X."/>
            <person name="Xiao X.J."/>
            <person name="Lin M."/>
            <person name="Wu X.Y."/>
            <person name="Wu W.L."/>
            <person name="Chen Y.Y."/>
            <person name="Chang S.B."/>
            <person name="Sakamoto S."/>
            <person name="Ohme-Takagi M."/>
            <person name="Yagi M."/>
            <person name="Zeng S.J."/>
            <person name="Shen C.Y."/>
            <person name="Yeh C.M."/>
            <person name="Luo Y.B."/>
            <person name="Tsai W.C."/>
            <person name="Van de Peer Y."/>
            <person name="Liu Z.J."/>
        </authorList>
    </citation>
    <scope>NUCLEOTIDE SEQUENCE [LARGE SCALE GENOMIC DNA]</scope>
    <source>
        <tissue evidence="1">The whole plant</tissue>
    </source>
</reference>
<keyword evidence="2" id="KW-1185">Reference proteome</keyword>
<reference evidence="1 2" key="1">
    <citation type="journal article" date="2016" name="Sci. Rep.">
        <title>The Dendrobium catenatum Lindl. genome sequence provides insights into polysaccharide synthase, floral development and adaptive evolution.</title>
        <authorList>
            <person name="Zhang G.Q."/>
            <person name="Xu Q."/>
            <person name="Bian C."/>
            <person name="Tsai W.C."/>
            <person name="Yeh C.M."/>
            <person name="Liu K.W."/>
            <person name="Yoshida K."/>
            <person name="Zhang L.S."/>
            <person name="Chang S.B."/>
            <person name="Chen F."/>
            <person name="Shi Y."/>
            <person name="Su Y.Y."/>
            <person name="Zhang Y.Q."/>
            <person name="Chen L.J."/>
            <person name="Yin Y."/>
            <person name="Lin M."/>
            <person name="Huang H."/>
            <person name="Deng H."/>
            <person name="Wang Z.W."/>
            <person name="Zhu S.L."/>
            <person name="Zhao X."/>
            <person name="Deng C."/>
            <person name="Niu S.C."/>
            <person name="Huang J."/>
            <person name="Wang M."/>
            <person name="Liu G.H."/>
            <person name="Yang H.J."/>
            <person name="Xiao X.J."/>
            <person name="Hsiao Y.Y."/>
            <person name="Wu W.L."/>
            <person name="Chen Y.Y."/>
            <person name="Mitsuda N."/>
            <person name="Ohme-Takagi M."/>
            <person name="Luo Y.B."/>
            <person name="Van de Peer Y."/>
            <person name="Liu Z.J."/>
        </authorList>
    </citation>
    <scope>NUCLEOTIDE SEQUENCE [LARGE SCALE GENOMIC DNA]</scope>
    <source>
        <tissue evidence="1">The whole plant</tissue>
    </source>
</reference>
<dbReference type="AlphaFoldDB" id="A0A2I0WQF2"/>
<dbReference type="PANTHER" id="PTHR34222">
    <property type="entry name" value="GAG_PRE-INTEGRS DOMAIN-CONTAINING PROTEIN"/>
    <property type="match status" value="1"/>
</dbReference>